<reference evidence="4" key="1">
    <citation type="submission" date="2016-10" db="EMBL/GenBank/DDBJ databases">
        <authorList>
            <person name="Varghese N."/>
            <person name="Submissions S."/>
        </authorList>
    </citation>
    <scope>NUCLEOTIDE SEQUENCE [LARGE SCALE GENOMIC DNA]</scope>
    <source>
        <strain evidence="4">CGMCC 1.10657</strain>
    </source>
</reference>
<dbReference type="STRING" id="658218.SAMN05216562_0543"/>
<comment type="similarity">
    <text evidence="1">Belongs to the ClpS family.</text>
</comment>
<keyword evidence="3" id="KW-0645">Protease</keyword>
<organism evidence="3 4">
    <name type="scientific">Microbulbifer marinus</name>
    <dbReference type="NCBI Taxonomy" id="658218"/>
    <lineage>
        <taxon>Bacteria</taxon>
        <taxon>Pseudomonadati</taxon>
        <taxon>Pseudomonadota</taxon>
        <taxon>Gammaproteobacteria</taxon>
        <taxon>Cellvibrionales</taxon>
        <taxon>Microbulbiferaceae</taxon>
        <taxon>Microbulbifer</taxon>
    </lineage>
</organism>
<dbReference type="AlphaFoldDB" id="A0A1H3W6J9"/>
<keyword evidence="4" id="KW-1185">Reference proteome</keyword>
<gene>
    <name evidence="1" type="primary">clpS</name>
    <name evidence="3" type="ORF">SAMN05216562_0543</name>
</gene>
<dbReference type="Gene3D" id="3.30.1390.10">
    <property type="match status" value="1"/>
</dbReference>
<dbReference type="InterPro" id="IPR022935">
    <property type="entry name" value="ClpS"/>
</dbReference>
<dbReference type="Pfam" id="PF02617">
    <property type="entry name" value="ClpS"/>
    <property type="match status" value="1"/>
</dbReference>
<dbReference type="GO" id="GO:0006508">
    <property type="term" value="P:proteolysis"/>
    <property type="evidence" value="ECO:0007669"/>
    <property type="project" value="UniProtKB-UniRule"/>
</dbReference>
<dbReference type="GO" id="GO:0008233">
    <property type="term" value="F:peptidase activity"/>
    <property type="evidence" value="ECO:0007669"/>
    <property type="project" value="UniProtKB-KW"/>
</dbReference>
<comment type="subunit">
    <text evidence="1">Binds to the N-terminal domain of the chaperone ClpA.</text>
</comment>
<name>A0A1H3W6J9_9GAMM</name>
<evidence type="ECO:0000313" key="4">
    <source>
        <dbReference type="Proteomes" id="UP000198658"/>
    </source>
</evidence>
<dbReference type="NCBIfam" id="NF000672">
    <property type="entry name" value="PRK00033.1-5"/>
    <property type="match status" value="1"/>
</dbReference>
<keyword evidence="3" id="KW-0378">Hydrolase</keyword>
<accession>A0A1H3W6J9</accession>
<dbReference type="PANTHER" id="PTHR33473">
    <property type="entry name" value="ATP-DEPENDENT CLP PROTEASE ADAPTER PROTEIN CLPS1, CHLOROPLASTIC"/>
    <property type="match status" value="1"/>
</dbReference>
<dbReference type="GO" id="GO:0030163">
    <property type="term" value="P:protein catabolic process"/>
    <property type="evidence" value="ECO:0007669"/>
    <property type="project" value="InterPro"/>
</dbReference>
<comment type="function">
    <text evidence="1">Involved in the modulation of the specificity of the ClpAP-mediated ATP-dependent protein degradation.</text>
</comment>
<dbReference type="Proteomes" id="UP000198658">
    <property type="component" value="Unassembled WGS sequence"/>
</dbReference>
<dbReference type="InterPro" id="IPR003769">
    <property type="entry name" value="ClpS_core"/>
</dbReference>
<dbReference type="HAMAP" id="MF_00302">
    <property type="entry name" value="ClpS"/>
    <property type="match status" value="1"/>
</dbReference>
<protein>
    <recommendedName>
        <fullName evidence="1">ATP-dependent Clp protease adapter protein ClpS</fullName>
    </recommendedName>
</protein>
<dbReference type="SUPFAM" id="SSF54736">
    <property type="entry name" value="ClpS-like"/>
    <property type="match status" value="1"/>
</dbReference>
<dbReference type="NCBIfam" id="NF000669">
    <property type="entry name" value="PRK00033.1-2"/>
    <property type="match status" value="1"/>
</dbReference>
<dbReference type="InterPro" id="IPR014719">
    <property type="entry name" value="Ribosomal_bL12_C/ClpS-like"/>
</dbReference>
<feature type="domain" description="Adaptor protein ClpS core" evidence="2">
    <location>
        <begin position="42"/>
        <end position="121"/>
    </location>
</feature>
<proteinExistence type="inferred from homology"/>
<evidence type="ECO:0000256" key="1">
    <source>
        <dbReference type="HAMAP-Rule" id="MF_00302"/>
    </source>
</evidence>
<sequence>MISAMGISLAIKLHSNDAEDDFHYPGELDGDLALEEAPPRLKRPPMYKVVMLNDDYTPMDFVVEALELFFGANRERATQLMLQVHTQGKAICGVYTRDIAETKAAQVNQFARDHQHPLLCEIEADESEED</sequence>
<evidence type="ECO:0000313" key="3">
    <source>
        <dbReference type="EMBL" id="SDZ81918.1"/>
    </source>
</evidence>
<evidence type="ECO:0000259" key="2">
    <source>
        <dbReference type="Pfam" id="PF02617"/>
    </source>
</evidence>
<dbReference type="EMBL" id="FNQO01000001">
    <property type="protein sequence ID" value="SDZ81918.1"/>
    <property type="molecule type" value="Genomic_DNA"/>
</dbReference>
<dbReference type="PANTHER" id="PTHR33473:SF19">
    <property type="entry name" value="ATP-DEPENDENT CLP PROTEASE ADAPTER PROTEIN CLPS"/>
    <property type="match status" value="1"/>
</dbReference>
<dbReference type="FunFam" id="3.30.1390.10:FF:000002">
    <property type="entry name" value="ATP-dependent Clp protease adapter protein ClpS"/>
    <property type="match status" value="1"/>
</dbReference>